<comment type="caution">
    <text evidence="2">The sequence shown here is derived from an EMBL/GenBank/DDBJ whole genome shotgun (WGS) entry which is preliminary data.</text>
</comment>
<feature type="compositionally biased region" description="Low complexity" evidence="1">
    <location>
        <begin position="424"/>
        <end position="446"/>
    </location>
</feature>
<evidence type="ECO:0000256" key="1">
    <source>
        <dbReference type="SAM" id="MobiDB-lite"/>
    </source>
</evidence>
<keyword evidence="3" id="KW-1185">Reference proteome</keyword>
<feature type="region of interest" description="Disordered" evidence="1">
    <location>
        <begin position="407"/>
        <end position="544"/>
    </location>
</feature>
<protein>
    <submittedName>
        <fullName evidence="2">Uncharacterized protein</fullName>
    </submittedName>
</protein>
<name>A0ABR3SED5_9PEZI</name>
<feature type="compositionally biased region" description="Basic and acidic residues" evidence="1">
    <location>
        <begin position="19"/>
        <end position="35"/>
    </location>
</feature>
<gene>
    <name evidence="2" type="ORF">SLS56_010711</name>
</gene>
<organism evidence="2 3">
    <name type="scientific">Neofusicoccum ribis</name>
    <dbReference type="NCBI Taxonomy" id="45134"/>
    <lineage>
        <taxon>Eukaryota</taxon>
        <taxon>Fungi</taxon>
        <taxon>Dikarya</taxon>
        <taxon>Ascomycota</taxon>
        <taxon>Pezizomycotina</taxon>
        <taxon>Dothideomycetes</taxon>
        <taxon>Dothideomycetes incertae sedis</taxon>
        <taxon>Botryosphaeriales</taxon>
        <taxon>Botryosphaeriaceae</taxon>
        <taxon>Neofusicoccum</taxon>
    </lineage>
</organism>
<sequence length="544" mass="59960">MQPTRSVEASRMKKSFGTSRHDRGESPDSNRDRRTSTSGHHHGTSTPYHLGQQGNLHGTSDPFFDAHPAPQATRRDGQPLILYNPRRHPNLRLTDEQMTALFKRPDLPENALSPRDLRFSHILIHPDPAGVRKDGTIMRTWLAGALPNEFRKNNNCMKVSSGVIAGIGRQTLNISNEYWQWLKDTESPPPLCAALGRRNFLCDEEHNKHEHSQDGRFYACPFEHDLADPQWTHGYEHIVCRNCEACQPDFCSPIVKQMLTEGPLVAMCEHCAVRALAEYGTGYNGCECTRGAFGGMCLSHQDSECSYIARRWLEYRTLHHGDGGSYDAATGQPVVVPFCRCGRAPVARARHPFAFWCAACEQPVVLPANGAAWPPAITPQRWLRVANLPAVDYDAPYARQFLSSNRHHRASPSLLPTSPPPLPALAMELPARTPPGNTLPTTTTTPPGQPAMTSMGAPPPGTYTNAPRPRHTGVVPGGSRRAAQWSSSDADAGEMQPAARKKQPRTAVGQGKSATFGWPRASPRAKIYSDGEKGDEEEDGEGEW</sequence>
<proteinExistence type="predicted"/>
<dbReference type="EMBL" id="JAJVDC020000217">
    <property type="protein sequence ID" value="KAL1618046.1"/>
    <property type="molecule type" value="Genomic_DNA"/>
</dbReference>
<dbReference type="Proteomes" id="UP001521116">
    <property type="component" value="Unassembled WGS sequence"/>
</dbReference>
<accession>A0ABR3SED5</accession>
<feature type="compositionally biased region" description="Acidic residues" evidence="1">
    <location>
        <begin position="533"/>
        <end position="544"/>
    </location>
</feature>
<evidence type="ECO:0000313" key="2">
    <source>
        <dbReference type="EMBL" id="KAL1618046.1"/>
    </source>
</evidence>
<evidence type="ECO:0000313" key="3">
    <source>
        <dbReference type="Proteomes" id="UP001521116"/>
    </source>
</evidence>
<feature type="region of interest" description="Disordered" evidence="1">
    <location>
        <begin position="1"/>
        <end position="84"/>
    </location>
</feature>
<reference evidence="2 3" key="1">
    <citation type="submission" date="2024-02" db="EMBL/GenBank/DDBJ databases">
        <title>De novo assembly and annotation of 12 fungi associated with fruit tree decline syndrome in Ontario, Canada.</title>
        <authorList>
            <person name="Sulman M."/>
            <person name="Ellouze W."/>
            <person name="Ilyukhin E."/>
        </authorList>
    </citation>
    <scope>NUCLEOTIDE SEQUENCE [LARGE SCALE GENOMIC DNA]</scope>
    <source>
        <strain evidence="2 3">M1-105</strain>
    </source>
</reference>